<dbReference type="EMBL" id="JBHLTP010000011">
    <property type="protein sequence ID" value="MFC0524665.1"/>
    <property type="molecule type" value="Genomic_DNA"/>
</dbReference>
<feature type="domain" description="MaoC-like" evidence="1">
    <location>
        <begin position="11"/>
        <end position="122"/>
    </location>
</feature>
<accession>A0ABV6LQH6</accession>
<evidence type="ECO:0000313" key="2">
    <source>
        <dbReference type="EMBL" id="MFC0524665.1"/>
    </source>
</evidence>
<protein>
    <submittedName>
        <fullName evidence="2">MaoC/PaaZ C-terminal domain-containing protein</fullName>
    </submittedName>
</protein>
<dbReference type="RefSeq" id="WP_377348860.1">
    <property type="nucleotide sequence ID" value="NZ_JBHLTP010000011.1"/>
</dbReference>
<dbReference type="PANTHER" id="PTHR43664:SF1">
    <property type="entry name" value="BETA-METHYLMALYL-COA DEHYDRATASE"/>
    <property type="match status" value="1"/>
</dbReference>
<evidence type="ECO:0000313" key="3">
    <source>
        <dbReference type="Proteomes" id="UP001589836"/>
    </source>
</evidence>
<keyword evidence="3" id="KW-1185">Reference proteome</keyword>
<sequence>MFTKYFEQYEVGETWESHGRTITETDLVNFSALSGDWFPLHTDIEYAKNTAFQQRVAHGALILSISTGLIDLEPGKVVAFYGIEKLRFIRPTFIHDTISVALEIVDLEDKGETGVVTVREKIVNQAGKTAVDGVLKLLVNKYSV</sequence>
<dbReference type="Gene3D" id="3.10.129.10">
    <property type="entry name" value="Hotdog Thioesterase"/>
    <property type="match status" value="1"/>
</dbReference>
<dbReference type="Proteomes" id="UP001589836">
    <property type="component" value="Unassembled WGS sequence"/>
</dbReference>
<gene>
    <name evidence="2" type="ORF">ACFFGV_13895</name>
</gene>
<reference evidence="2 3" key="1">
    <citation type="submission" date="2024-09" db="EMBL/GenBank/DDBJ databases">
        <authorList>
            <person name="Sun Q."/>
            <person name="Mori K."/>
        </authorList>
    </citation>
    <scope>NUCLEOTIDE SEQUENCE [LARGE SCALE GENOMIC DNA]</scope>
    <source>
        <strain evidence="2 3">NCAIM B.02529</strain>
    </source>
</reference>
<organism evidence="2 3">
    <name type="scientific">Pontibacillus salicampi</name>
    <dbReference type="NCBI Taxonomy" id="1449801"/>
    <lineage>
        <taxon>Bacteria</taxon>
        <taxon>Bacillati</taxon>
        <taxon>Bacillota</taxon>
        <taxon>Bacilli</taxon>
        <taxon>Bacillales</taxon>
        <taxon>Bacillaceae</taxon>
        <taxon>Pontibacillus</taxon>
    </lineage>
</organism>
<dbReference type="InterPro" id="IPR052342">
    <property type="entry name" value="MCH/BMMD"/>
</dbReference>
<name>A0ABV6LQH6_9BACI</name>
<proteinExistence type="predicted"/>
<dbReference type="InterPro" id="IPR029069">
    <property type="entry name" value="HotDog_dom_sf"/>
</dbReference>
<dbReference type="InterPro" id="IPR002539">
    <property type="entry name" value="MaoC-like_dom"/>
</dbReference>
<comment type="caution">
    <text evidence="2">The sequence shown here is derived from an EMBL/GenBank/DDBJ whole genome shotgun (WGS) entry which is preliminary data.</text>
</comment>
<evidence type="ECO:0000259" key="1">
    <source>
        <dbReference type="Pfam" id="PF01575"/>
    </source>
</evidence>
<dbReference type="SUPFAM" id="SSF54637">
    <property type="entry name" value="Thioesterase/thiol ester dehydrase-isomerase"/>
    <property type="match status" value="1"/>
</dbReference>
<dbReference type="PANTHER" id="PTHR43664">
    <property type="entry name" value="MONOAMINE OXIDASE-RELATED"/>
    <property type="match status" value="1"/>
</dbReference>
<dbReference type="Pfam" id="PF01575">
    <property type="entry name" value="MaoC_dehydratas"/>
    <property type="match status" value="1"/>
</dbReference>